<accession>A0AAD8BIT7</accession>
<dbReference type="EMBL" id="JASAOG010000070">
    <property type="protein sequence ID" value="KAK0055420.1"/>
    <property type="molecule type" value="Genomic_DNA"/>
</dbReference>
<sequence>MEDLCTRFELTKFGRLHSCRNGQRQVLPDQVAPLSLSPDEVGGPSKHYDCVYGTEVTGFVGGFGENIERKVWKNFASVDGDSCGSRWLAFLEMHM</sequence>
<reference evidence="1" key="2">
    <citation type="submission" date="2023-04" db="EMBL/GenBank/DDBJ databases">
        <authorList>
            <person name="Bu L."/>
            <person name="Lu L."/>
            <person name="Laidemitt M.R."/>
            <person name="Zhang S.M."/>
            <person name="Mutuku M."/>
            <person name="Mkoji G."/>
            <person name="Steinauer M."/>
            <person name="Loker E.S."/>
        </authorList>
    </citation>
    <scope>NUCLEOTIDE SEQUENCE</scope>
    <source>
        <strain evidence="1">KasaAsao</strain>
        <tissue evidence="1">Whole Snail</tissue>
    </source>
</reference>
<evidence type="ECO:0000313" key="2">
    <source>
        <dbReference type="Proteomes" id="UP001233172"/>
    </source>
</evidence>
<comment type="caution">
    <text evidence="1">The sequence shown here is derived from an EMBL/GenBank/DDBJ whole genome shotgun (WGS) entry which is preliminary data.</text>
</comment>
<dbReference type="AlphaFoldDB" id="A0AAD8BIT7"/>
<reference evidence="1" key="1">
    <citation type="journal article" date="2023" name="PLoS Negl. Trop. Dis.">
        <title>A genome sequence for Biomphalaria pfeifferi, the major vector snail for the human-infecting parasite Schistosoma mansoni.</title>
        <authorList>
            <person name="Bu L."/>
            <person name="Lu L."/>
            <person name="Laidemitt M.R."/>
            <person name="Zhang S.M."/>
            <person name="Mutuku M."/>
            <person name="Mkoji G."/>
            <person name="Steinauer M."/>
            <person name="Loker E.S."/>
        </authorList>
    </citation>
    <scope>NUCLEOTIDE SEQUENCE</scope>
    <source>
        <strain evidence="1">KasaAsao</strain>
    </source>
</reference>
<protein>
    <submittedName>
        <fullName evidence="1">Uncharacterized protein</fullName>
    </submittedName>
</protein>
<proteinExistence type="predicted"/>
<dbReference type="Proteomes" id="UP001233172">
    <property type="component" value="Unassembled WGS sequence"/>
</dbReference>
<evidence type="ECO:0000313" key="1">
    <source>
        <dbReference type="EMBL" id="KAK0055420.1"/>
    </source>
</evidence>
<keyword evidence="2" id="KW-1185">Reference proteome</keyword>
<name>A0AAD8BIT7_BIOPF</name>
<gene>
    <name evidence="1" type="ORF">Bpfe_015180</name>
</gene>
<organism evidence="1 2">
    <name type="scientific">Biomphalaria pfeifferi</name>
    <name type="common">Bloodfluke planorb</name>
    <name type="synonym">Freshwater snail</name>
    <dbReference type="NCBI Taxonomy" id="112525"/>
    <lineage>
        <taxon>Eukaryota</taxon>
        <taxon>Metazoa</taxon>
        <taxon>Spiralia</taxon>
        <taxon>Lophotrochozoa</taxon>
        <taxon>Mollusca</taxon>
        <taxon>Gastropoda</taxon>
        <taxon>Heterobranchia</taxon>
        <taxon>Euthyneura</taxon>
        <taxon>Panpulmonata</taxon>
        <taxon>Hygrophila</taxon>
        <taxon>Lymnaeoidea</taxon>
        <taxon>Planorbidae</taxon>
        <taxon>Biomphalaria</taxon>
    </lineage>
</organism>